<dbReference type="EMBL" id="JACIET010000001">
    <property type="protein sequence ID" value="MBB4012094.1"/>
    <property type="molecule type" value="Genomic_DNA"/>
</dbReference>
<gene>
    <name evidence="4" type="ORF">GGR36_001402</name>
</gene>
<feature type="domain" description="PhoD-like phosphatase metallophosphatase" evidence="2">
    <location>
        <begin position="169"/>
        <end position="666"/>
    </location>
</feature>
<dbReference type="PANTHER" id="PTHR43606:SF2">
    <property type="entry name" value="ALKALINE PHOSPHATASE FAMILY PROTEIN (AFU_ORTHOLOGUE AFUA_5G03860)"/>
    <property type="match status" value="1"/>
</dbReference>
<dbReference type="Pfam" id="PF09423">
    <property type="entry name" value="PhoD"/>
    <property type="match status" value="1"/>
</dbReference>
<dbReference type="InterPro" id="IPR038607">
    <property type="entry name" value="PhoD-like_sf"/>
</dbReference>
<dbReference type="GO" id="GO:0004035">
    <property type="term" value="F:alkaline phosphatase activity"/>
    <property type="evidence" value="ECO:0007669"/>
    <property type="project" value="UniProtKB-EC"/>
</dbReference>
<dbReference type="InterPro" id="IPR029052">
    <property type="entry name" value="Metallo-depent_PP-like"/>
</dbReference>
<dbReference type="Pfam" id="PF16655">
    <property type="entry name" value="PhoD_N"/>
    <property type="match status" value="1"/>
</dbReference>
<evidence type="ECO:0000256" key="1">
    <source>
        <dbReference type="SAM" id="MobiDB-lite"/>
    </source>
</evidence>
<dbReference type="InterPro" id="IPR052900">
    <property type="entry name" value="Phospholipid_Metab_Enz"/>
</dbReference>
<sequence length="831" mass="87605">MDRRSFLRNSGFWTASVALGGLAACGSNEDSPATPAPQPATGSNWQFPQSVASGDPRADGILLWTRVIPASADAVASAPGAGDFSIRLIVTAADNAALIGTTIALTGALAVDSNIAVYARYDHTLRNKVSGLKANTEYFYQFVAGDIRSRVGRFRTAPAAGADVAELRFAFITCQDWTVNHWAGFESLANENIDFVVHLGDYIYETVGEAFQSGAVETRHDALVLPDGAFKSGTSGAKYATTLADYRYLYKKYRTDRRLQALHERMPFIATWDDHEFSDDCWQDAETYDNGTYDAGTGTGDNTHQTDRRRSANRAWFEFMPADVAYDETTTSFSNVRIYRDLPFGKLAHFVVTDERLYRADHVIPEATPGTGGTPLGSVGARYFVPADMIAAAEASKMSKVAAGSDSLAPVSMLGTTQRDWWKKTMSASPATWKLWCNEVSLLRMGLDGTAAVATLLSLLSVGTLTTNITTAAGTLGGDVAQASALVAATTAGADKTVATTAAAAIAAAIGASGDPVAAATSAGLTTTQANLAVTAYRASAAASGASAQATAGAQVIAFGYMKPDIIAKGAASSFVGGLAGALAPYFTRFLLNCDQWDGYNAERKHLMAHLKTNSIRNVVGLTGDLHSFHAGTVSDDFDATGAGTPVMVDFVTAGMSSDSWFKYFTDATTGSLLSTLVFSPLSVAVSGVGTIDINFNVFDYTLQRSAPTLDQLAEQARLPIRRALGAKGVTEADLDAKTNEALATLKSTPAFSGNLLGLATQLASLNSNPWIKHMVSDAQGYSLVTLKPDGMSCVFRQLNPLVGTTAPTTAVASSTSFTVARDVVAVTRVS</sequence>
<evidence type="ECO:0000313" key="5">
    <source>
        <dbReference type="Proteomes" id="UP000561045"/>
    </source>
</evidence>
<keyword evidence="4" id="KW-0378">Hydrolase</keyword>
<name>A0A840BID9_9RHOO</name>
<comment type="caution">
    <text evidence="4">The sequence shown here is derived from an EMBL/GenBank/DDBJ whole genome shotgun (WGS) entry which is preliminary data.</text>
</comment>
<dbReference type="AlphaFoldDB" id="A0A840BID9"/>
<dbReference type="Proteomes" id="UP000561045">
    <property type="component" value="Unassembled WGS sequence"/>
</dbReference>
<dbReference type="InterPro" id="IPR018946">
    <property type="entry name" value="PhoD-like_MPP"/>
</dbReference>
<feature type="domain" description="Phospholipase D N-terminal" evidence="3">
    <location>
        <begin position="50"/>
        <end position="156"/>
    </location>
</feature>
<feature type="region of interest" description="Disordered" evidence="1">
    <location>
        <begin position="28"/>
        <end position="52"/>
    </location>
</feature>
<organism evidence="4 5">
    <name type="scientific">Niveibacterium umoris</name>
    <dbReference type="NCBI Taxonomy" id="1193620"/>
    <lineage>
        <taxon>Bacteria</taxon>
        <taxon>Pseudomonadati</taxon>
        <taxon>Pseudomonadota</taxon>
        <taxon>Betaproteobacteria</taxon>
        <taxon>Rhodocyclales</taxon>
        <taxon>Rhodocyclaceae</taxon>
        <taxon>Niveibacterium</taxon>
    </lineage>
</organism>
<proteinExistence type="predicted"/>
<keyword evidence="5" id="KW-1185">Reference proteome</keyword>
<reference evidence="4 5" key="1">
    <citation type="submission" date="2020-08" db="EMBL/GenBank/DDBJ databases">
        <title>Genomic Encyclopedia of Type Strains, Phase IV (KMG-IV): sequencing the most valuable type-strain genomes for metagenomic binning, comparative biology and taxonomic classification.</title>
        <authorList>
            <person name="Goeker M."/>
        </authorList>
    </citation>
    <scope>NUCLEOTIDE SEQUENCE [LARGE SCALE GENOMIC DNA]</scope>
    <source>
        <strain evidence="4 5">DSM 106739</strain>
    </source>
</reference>
<protein>
    <submittedName>
        <fullName evidence="4">Alkaline phosphatase D</fullName>
        <ecNumber evidence="4">3.1.3.1</ecNumber>
    </submittedName>
</protein>
<dbReference type="CDD" id="cd07389">
    <property type="entry name" value="MPP_PhoD"/>
    <property type="match status" value="1"/>
</dbReference>
<dbReference type="PROSITE" id="PS51257">
    <property type="entry name" value="PROKAR_LIPOPROTEIN"/>
    <property type="match status" value="1"/>
</dbReference>
<dbReference type="InterPro" id="IPR032093">
    <property type="entry name" value="PhoD_N"/>
</dbReference>
<dbReference type="PANTHER" id="PTHR43606">
    <property type="entry name" value="PHOSPHATASE, PUTATIVE (AFU_ORTHOLOGUE AFUA_6G08710)-RELATED"/>
    <property type="match status" value="1"/>
</dbReference>
<evidence type="ECO:0000313" key="4">
    <source>
        <dbReference type="EMBL" id="MBB4012094.1"/>
    </source>
</evidence>
<evidence type="ECO:0000259" key="2">
    <source>
        <dbReference type="Pfam" id="PF09423"/>
    </source>
</evidence>
<dbReference type="Gene3D" id="2.60.40.380">
    <property type="entry name" value="Purple acid phosphatase-like, N-terminal"/>
    <property type="match status" value="1"/>
</dbReference>
<dbReference type="Gene3D" id="3.60.21.70">
    <property type="entry name" value="PhoD-like phosphatase"/>
    <property type="match status" value="1"/>
</dbReference>
<dbReference type="RefSeq" id="WP_183633533.1">
    <property type="nucleotide sequence ID" value="NZ_BAABLE010000011.1"/>
</dbReference>
<feature type="compositionally biased region" description="Polar residues" evidence="1">
    <location>
        <begin position="40"/>
        <end position="52"/>
    </location>
</feature>
<dbReference type="SUPFAM" id="SSF56300">
    <property type="entry name" value="Metallo-dependent phosphatases"/>
    <property type="match status" value="1"/>
</dbReference>
<dbReference type="EC" id="3.1.3.1" evidence="4"/>
<accession>A0A840BID9</accession>
<evidence type="ECO:0000259" key="3">
    <source>
        <dbReference type="Pfam" id="PF16655"/>
    </source>
</evidence>